<dbReference type="InterPro" id="IPR052698">
    <property type="entry name" value="MoCofactor_Util/Proc"/>
</dbReference>
<dbReference type="InterPro" id="IPR003777">
    <property type="entry name" value="XdhC_CoxI"/>
</dbReference>
<name>A0A4Y7RPG3_9FIRM</name>
<evidence type="ECO:0000259" key="1">
    <source>
        <dbReference type="Pfam" id="PF02625"/>
    </source>
</evidence>
<dbReference type="PANTHER" id="PTHR30388">
    <property type="entry name" value="ALDEHYDE OXIDOREDUCTASE MOLYBDENUM COFACTOR ASSEMBLY PROTEIN"/>
    <property type="match status" value="1"/>
</dbReference>
<proteinExistence type="predicted"/>
<dbReference type="InterPro" id="IPR027051">
    <property type="entry name" value="XdhC_Rossmann_dom"/>
</dbReference>
<evidence type="ECO:0000313" key="4">
    <source>
        <dbReference type="Proteomes" id="UP000297597"/>
    </source>
</evidence>
<dbReference type="Pfam" id="PF02625">
    <property type="entry name" value="XdhC_CoxI"/>
    <property type="match status" value="1"/>
</dbReference>
<protein>
    <submittedName>
        <fullName evidence="3">Putative xanthine dehydrogenase subunit A</fullName>
        <ecNumber evidence="3">1.17.1.4</ecNumber>
    </submittedName>
</protein>
<dbReference type="GO" id="GO:0004854">
    <property type="term" value="F:xanthine dehydrogenase activity"/>
    <property type="evidence" value="ECO:0007669"/>
    <property type="project" value="UniProtKB-EC"/>
</dbReference>
<dbReference type="OrthoDB" id="9773039at2"/>
<feature type="domain" description="XdhC Rossmann" evidence="2">
    <location>
        <begin position="189"/>
        <end position="332"/>
    </location>
</feature>
<reference evidence="3 4" key="1">
    <citation type="journal article" date="2018" name="Environ. Microbiol.">
        <title>Novel energy conservation strategies and behaviour of Pelotomaculum schinkii driving syntrophic propionate catabolism.</title>
        <authorList>
            <person name="Hidalgo-Ahumada C.A.P."/>
            <person name="Nobu M.K."/>
            <person name="Narihiro T."/>
            <person name="Tamaki H."/>
            <person name="Liu W.T."/>
            <person name="Kamagata Y."/>
            <person name="Stams A.J.M."/>
            <person name="Imachi H."/>
            <person name="Sousa D.Z."/>
        </authorList>
    </citation>
    <scope>NUCLEOTIDE SEQUENCE [LARGE SCALE GENOMIC DNA]</scope>
    <source>
        <strain evidence="3 4">MGP</strain>
    </source>
</reference>
<accession>A0A4Y7RPG3</accession>
<organism evidence="3 4">
    <name type="scientific">Pelotomaculum propionicicum</name>
    <dbReference type="NCBI Taxonomy" id="258475"/>
    <lineage>
        <taxon>Bacteria</taxon>
        <taxon>Bacillati</taxon>
        <taxon>Bacillota</taxon>
        <taxon>Clostridia</taxon>
        <taxon>Eubacteriales</taxon>
        <taxon>Desulfotomaculaceae</taxon>
        <taxon>Pelotomaculum</taxon>
    </lineage>
</organism>
<sequence length="340" mass="37134">MKELFQKMYEQISSGQSVVLANIIASSGSTPRGAGAMMIVCSNGESFGTIGGGAVEYKSQQLAREVISNKQSYSKGFILSPNQVADLGMICGGNVTVYFQYFEGGDEKNIALLQKIITLFDLNLDSWIITDITDEVAWSLAVYVQSEGLFGSESIKTEEILPLLDSKSVLAVKNGRKYYIEPLVRAGKVCIFGGGHVAQELVPVLAHVGFRCVVMEDRPEFADKKIFPQAEATYLGDFNNIGASVQIDPKDYVVIMTRGHKHDYTVLVQALRTDASYIGMIGSKTKVAETCKRLAVEENFSQDDIQRIYSPIGLYIKAESPAEIAISIAGQLIEVRAGKK</sequence>
<dbReference type="Gene3D" id="3.40.50.720">
    <property type="entry name" value="NAD(P)-binding Rossmann-like Domain"/>
    <property type="match status" value="1"/>
</dbReference>
<keyword evidence="3" id="KW-0560">Oxidoreductase</keyword>
<dbReference type="EMBL" id="QFFZ01000023">
    <property type="protein sequence ID" value="TEB10630.1"/>
    <property type="molecule type" value="Genomic_DNA"/>
</dbReference>
<keyword evidence="4" id="KW-1185">Reference proteome</keyword>
<comment type="caution">
    <text evidence="3">The sequence shown here is derived from an EMBL/GenBank/DDBJ whole genome shotgun (WGS) entry which is preliminary data.</text>
</comment>
<dbReference type="AlphaFoldDB" id="A0A4Y7RPG3"/>
<dbReference type="Pfam" id="PF13478">
    <property type="entry name" value="XdhC_C"/>
    <property type="match status" value="1"/>
</dbReference>
<feature type="domain" description="XdhC- CoxI" evidence="1">
    <location>
        <begin position="13"/>
        <end position="71"/>
    </location>
</feature>
<dbReference type="RefSeq" id="WP_134214042.1">
    <property type="nucleotide sequence ID" value="NZ_QFFZ01000023.1"/>
</dbReference>
<evidence type="ECO:0000259" key="2">
    <source>
        <dbReference type="Pfam" id="PF13478"/>
    </source>
</evidence>
<dbReference type="EC" id="1.17.1.4" evidence="3"/>
<dbReference type="Proteomes" id="UP000297597">
    <property type="component" value="Unassembled WGS sequence"/>
</dbReference>
<evidence type="ECO:0000313" key="3">
    <source>
        <dbReference type="EMBL" id="TEB10630.1"/>
    </source>
</evidence>
<gene>
    <name evidence="3" type="primary">pucA_3</name>
    <name evidence="3" type="ORF">Pmgp_02210</name>
</gene>
<dbReference type="PANTHER" id="PTHR30388:SF6">
    <property type="entry name" value="XANTHINE DEHYDROGENASE SUBUNIT A-RELATED"/>
    <property type="match status" value="1"/>
</dbReference>